<dbReference type="Gene3D" id="3.30.980.10">
    <property type="entry name" value="Threonyl-trna Synthetase, Chain A, domain 2"/>
    <property type="match status" value="1"/>
</dbReference>
<dbReference type="Gene3D" id="2.40.30.130">
    <property type="match status" value="1"/>
</dbReference>
<comment type="caution">
    <text evidence="6">The sequence shown here is derived from an EMBL/GenBank/DDBJ whole genome shotgun (WGS) entry which is preliminary data.</text>
</comment>
<evidence type="ECO:0000259" key="5">
    <source>
        <dbReference type="PROSITE" id="PS50860"/>
    </source>
</evidence>
<dbReference type="GO" id="GO:0005524">
    <property type="term" value="F:ATP binding"/>
    <property type="evidence" value="ECO:0007669"/>
    <property type="project" value="InterPro"/>
</dbReference>
<dbReference type="GO" id="GO:0004813">
    <property type="term" value="F:alanine-tRNA ligase activity"/>
    <property type="evidence" value="ECO:0007669"/>
    <property type="project" value="InterPro"/>
</dbReference>
<dbReference type="InterPro" id="IPR009000">
    <property type="entry name" value="Transl_B-barrel_sf"/>
</dbReference>
<keyword evidence="4" id="KW-0862">Zinc</keyword>
<proteinExistence type="predicted"/>
<sequence length="375" mass="42496">MKIQSVYKSDKLEILKIEEKSGKYYAYALSSPFYPDGKGGQLGDRGRVGNVDVLSVSERDGFVIHELAGMIEPGIYDVQINQVRRKDIAQQHTAQHILSAAFIEVAEIETVSFHMGEEYSTIDLDIPFLEPEVIEETEDLANRIVQSCTQVEEILTDVEGAKAFELRKPLSDKIKGEVRLIKITNLDISACGGFHVDNTGEIGVVKIIDLEKVKGNLTRVYFVAGERAIRYFRKYNNVLKNLSRLLTSSIDELNQRVEKILDELREKSSLLSKVSQDYAELLKRTVENSDFVYLEGYTEVGNFLSKIVDNQFLVFYDGSKYIIGSKKYDVRNFVKALIERFGGKGGGKEEFANYIPNRKLSATDFESVFSEVYNR</sequence>
<accession>A0A7V4KCD5</accession>
<evidence type="ECO:0000256" key="1">
    <source>
        <dbReference type="ARBA" id="ARBA00001947"/>
    </source>
</evidence>
<dbReference type="InterPro" id="IPR051335">
    <property type="entry name" value="Alanyl-tRNA_Editing_Enzymes"/>
</dbReference>
<evidence type="ECO:0000256" key="2">
    <source>
        <dbReference type="ARBA" id="ARBA00004496"/>
    </source>
</evidence>
<name>A0A7V4KCD5_FERPE</name>
<dbReference type="PANTHER" id="PTHR43462">
    <property type="entry name" value="ALANYL-TRNA EDITING PROTEIN"/>
    <property type="match status" value="1"/>
</dbReference>
<reference evidence="6" key="1">
    <citation type="journal article" date="2020" name="mSystems">
        <title>Genome- and Community-Level Interaction Insights into Carbon Utilization and Element Cycling Functions of Hydrothermarchaeota in Hydrothermal Sediment.</title>
        <authorList>
            <person name="Zhou Z."/>
            <person name="Liu Y."/>
            <person name="Xu W."/>
            <person name="Pan J."/>
            <person name="Luo Z.H."/>
            <person name="Li M."/>
        </authorList>
    </citation>
    <scope>NUCLEOTIDE SEQUENCE [LARGE SCALE GENOMIC DNA]</scope>
    <source>
        <strain evidence="6">SpSt-61</strain>
    </source>
</reference>
<comment type="cofactor">
    <cofactor evidence="1">
        <name>Zn(2+)</name>
        <dbReference type="ChEBI" id="CHEBI:29105"/>
    </cofactor>
</comment>
<dbReference type="PANTHER" id="PTHR43462:SF1">
    <property type="entry name" value="ALANYL-TRNA EDITING PROTEIN AARSD1"/>
    <property type="match status" value="1"/>
</dbReference>
<dbReference type="InterPro" id="IPR018165">
    <property type="entry name" value="Ala-tRNA-synth_IIc_core"/>
</dbReference>
<evidence type="ECO:0000256" key="3">
    <source>
        <dbReference type="ARBA" id="ARBA00022723"/>
    </source>
</evidence>
<dbReference type="GO" id="GO:0003676">
    <property type="term" value="F:nucleic acid binding"/>
    <property type="evidence" value="ECO:0007669"/>
    <property type="project" value="InterPro"/>
</dbReference>
<dbReference type="GO" id="GO:0002161">
    <property type="term" value="F:aminoacyl-tRNA deacylase activity"/>
    <property type="evidence" value="ECO:0007669"/>
    <property type="project" value="UniProtKB-ARBA"/>
</dbReference>
<dbReference type="Gene3D" id="3.10.310.40">
    <property type="match status" value="1"/>
</dbReference>
<dbReference type="EMBL" id="DSZZ01000169">
    <property type="protein sequence ID" value="HGU52600.1"/>
    <property type="molecule type" value="Genomic_DNA"/>
</dbReference>
<evidence type="ECO:0000256" key="4">
    <source>
        <dbReference type="ARBA" id="ARBA00022833"/>
    </source>
</evidence>
<evidence type="ECO:0000313" key="6">
    <source>
        <dbReference type="EMBL" id="HGU52600.1"/>
    </source>
</evidence>
<dbReference type="SUPFAM" id="SSF50447">
    <property type="entry name" value="Translation proteins"/>
    <property type="match status" value="1"/>
</dbReference>
<dbReference type="InterPro" id="IPR012947">
    <property type="entry name" value="tRNA_SAD"/>
</dbReference>
<protein>
    <submittedName>
        <fullName evidence="6">Alanyl-tRNA editing protein</fullName>
    </submittedName>
</protein>
<dbReference type="AlphaFoldDB" id="A0A7V4KCD5"/>
<organism evidence="6">
    <name type="scientific">Fervidobacterium pennivorans</name>
    <dbReference type="NCBI Taxonomy" id="93466"/>
    <lineage>
        <taxon>Bacteria</taxon>
        <taxon>Thermotogati</taxon>
        <taxon>Thermotogota</taxon>
        <taxon>Thermotogae</taxon>
        <taxon>Thermotogales</taxon>
        <taxon>Fervidobacteriaceae</taxon>
        <taxon>Fervidobacterium</taxon>
    </lineage>
</organism>
<dbReference type="SUPFAM" id="SSF55186">
    <property type="entry name" value="ThrRS/AlaRS common domain"/>
    <property type="match status" value="1"/>
</dbReference>
<dbReference type="GO" id="GO:0046872">
    <property type="term" value="F:metal ion binding"/>
    <property type="evidence" value="ECO:0007669"/>
    <property type="project" value="UniProtKB-KW"/>
</dbReference>
<dbReference type="InterPro" id="IPR018163">
    <property type="entry name" value="Thr/Ala-tRNA-synth_IIc_edit"/>
</dbReference>
<dbReference type="Pfam" id="PF07973">
    <property type="entry name" value="tRNA_SAD"/>
    <property type="match status" value="1"/>
</dbReference>
<gene>
    <name evidence="6" type="ORF">ENT78_03610</name>
</gene>
<dbReference type="PROSITE" id="PS50860">
    <property type="entry name" value="AA_TRNA_LIGASE_II_ALA"/>
    <property type="match status" value="1"/>
</dbReference>
<dbReference type="SMART" id="SM00863">
    <property type="entry name" value="tRNA_SAD"/>
    <property type="match status" value="1"/>
</dbReference>
<feature type="domain" description="Alanyl-transfer RNA synthetases family profile" evidence="5">
    <location>
        <begin position="1"/>
        <end position="234"/>
    </location>
</feature>
<comment type="subcellular location">
    <subcellularLocation>
        <location evidence="2">Cytoplasm</location>
    </subcellularLocation>
</comment>
<dbReference type="GO" id="GO:0006419">
    <property type="term" value="P:alanyl-tRNA aminoacylation"/>
    <property type="evidence" value="ECO:0007669"/>
    <property type="project" value="InterPro"/>
</dbReference>
<dbReference type="GO" id="GO:0005737">
    <property type="term" value="C:cytoplasm"/>
    <property type="evidence" value="ECO:0007669"/>
    <property type="project" value="UniProtKB-SubCell"/>
</dbReference>
<keyword evidence="3" id="KW-0479">Metal-binding</keyword>